<evidence type="ECO:0000256" key="1">
    <source>
        <dbReference type="SAM" id="Phobius"/>
    </source>
</evidence>
<accession>A0A3E2HAP4</accession>
<dbReference type="InterPro" id="IPR001173">
    <property type="entry name" value="Glyco_trans_2-like"/>
</dbReference>
<feature type="non-terminal residue" evidence="3">
    <location>
        <position position="473"/>
    </location>
</feature>
<organism evidence="3 4">
    <name type="scientific">Scytalidium lignicola</name>
    <name type="common">Hyphomycete</name>
    <dbReference type="NCBI Taxonomy" id="5539"/>
    <lineage>
        <taxon>Eukaryota</taxon>
        <taxon>Fungi</taxon>
        <taxon>Dikarya</taxon>
        <taxon>Ascomycota</taxon>
        <taxon>Pezizomycotina</taxon>
        <taxon>Leotiomycetes</taxon>
        <taxon>Leotiomycetes incertae sedis</taxon>
        <taxon>Scytalidium</taxon>
    </lineage>
</organism>
<dbReference type="OMA" id="HTHCIAT"/>
<keyword evidence="1" id="KW-0812">Transmembrane</keyword>
<dbReference type="EMBL" id="NCSJ02000099">
    <property type="protein sequence ID" value="RFU30484.1"/>
    <property type="molecule type" value="Genomic_DNA"/>
</dbReference>
<evidence type="ECO:0000313" key="3">
    <source>
        <dbReference type="EMBL" id="RFU30484.1"/>
    </source>
</evidence>
<evidence type="ECO:0000259" key="2">
    <source>
        <dbReference type="Pfam" id="PF13632"/>
    </source>
</evidence>
<reference evidence="3 4" key="1">
    <citation type="submission" date="2018-05" db="EMBL/GenBank/DDBJ databases">
        <title>Draft genome sequence of Scytalidium lignicola DSM 105466, a ubiquitous saprotrophic fungus.</title>
        <authorList>
            <person name="Buettner E."/>
            <person name="Gebauer A.M."/>
            <person name="Hofrichter M."/>
            <person name="Liers C."/>
            <person name="Kellner H."/>
        </authorList>
    </citation>
    <scope>NUCLEOTIDE SEQUENCE [LARGE SCALE GENOMIC DNA]</scope>
    <source>
        <strain evidence="3 4">DSM 105466</strain>
    </source>
</reference>
<dbReference type="AlphaFoldDB" id="A0A3E2HAP4"/>
<dbReference type="PANTHER" id="PTHR36851">
    <property type="entry name" value="UNNAMED PRODUCT"/>
    <property type="match status" value="1"/>
</dbReference>
<feature type="domain" description="Glycosyltransferase 2-like" evidence="2">
    <location>
        <begin position="90"/>
        <end position="339"/>
    </location>
</feature>
<feature type="non-terminal residue" evidence="3">
    <location>
        <position position="1"/>
    </location>
</feature>
<keyword evidence="1" id="KW-0472">Membrane</keyword>
<feature type="transmembrane region" description="Helical" evidence="1">
    <location>
        <begin position="300"/>
        <end position="318"/>
    </location>
</feature>
<gene>
    <name evidence="3" type="ORF">B7463_g5849</name>
</gene>
<keyword evidence="1" id="KW-1133">Transmembrane helix</keyword>
<evidence type="ECO:0000313" key="4">
    <source>
        <dbReference type="Proteomes" id="UP000258309"/>
    </source>
</evidence>
<proteinExistence type="predicted"/>
<keyword evidence="4" id="KW-1185">Reference proteome</keyword>
<dbReference type="OrthoDB" id="5819478at2759"/>
<dbReference type="Pfam" id="PF13632">
    <property type="entry name" value="Glyco_trans_2_3"/>
    <property type="match status" value="1"/>
</dbReference>
<dbReference type="PANTHER" id="PTHR36851:SF1">
    <property type="entry name" value="GLYCO_TRANS_2-LIKE DOMAIN-CONTAINING PROTEIN"/>
    <property type="match status" value="1"/>
</dbReference>
<feature type="transmembrane region" description="Helical" evidence="1">
    <location>
        <begin position="330"/>
        <end position="352"/>
    </location>
</feature>
<protein>
    <recommendedName>
        <fullName evidence="2">Glycosyltransferase 2-like domain-containing protein</fullName>
    </recommendedName>
</protein>
<name>A0A3E2HAP4_SCYLI</name>
<sequence length="473" mass="52757">MNFDAQLEKDVEQSEVGGSEIYLAMESHEVDSDIKVKVLVLEFTYRFRSIKFTLYPGDIPGEAPGKSSNVAWASRKASERYLLKTREEVIVTIFDADSHLSTDYFAMVTTMHLAYPETTSTTIYSAPIIFDRNAHNVPALVRTADILWCAAGLSGLYASSTIRPPTSVSLTLTLIDIVGGWDADSAAIGEDLHMYLKCFFALNGNLTQRTVLAPVSQSNVSSGLKGHRGRVQNYHARYKQALRHMWGSLDTGDLSSNSLSRLKTFNHHLPGGQGPIHYTVSSPNWKHVFYLSHRLFEAHFLPTHMTIFIISFSIYSFLTSASNTSPPPSHLTYMLTLTSYTCLLSFAIVALYMTLYETYHTHCIATRTLEMRRAGLYDGMKENENSFSYRSWRNNWIDYVVSPLVAPVYRSILASQAQIAYLWTRELVYMVSVKLVIGGSAGGSNRRENNGTSSTCKFGNANNGSGKLANEMA</sequence>
<dbReference type="Proteomes" id="UP000258309">
    <property type="component" value="Unassembled WGS sequence"/>
</dbReference>
<comment type="caution">
    <text evidence="3">The sequence shown here is derived from an EMBL/GenBank/DDBJ whole genome shotgun (WGS) entry which is preliminary data.</text>
</comment>